<evidence type="ECO:0000256" key="1">
    <source>
        <dbReference type="SAM" id="MobiDB-lite"/>
    </source>
</evidence>
<dbReference type="AlphaFoldDB" id="A0A183ESF8"/>
<protein>
    <submittedName>
        <fullName evidence="2">Uncharacterized protein</fullName>
    </submittedName>
</protein>
<feature type="compositionally biased region" description="Polar residues" evidence="1">
    <location>
        <begin position="72"/>
        <end position="93"/>
    </location>
</feature>
<evidence type="ECO:0000313" key="2">
    <source>
        <dbReference type="WBParaSite" id="GPUH_0002392901-mRNA-1"/>
    </source>
</evidence>
<name>A0A183ESF8_9BILA</name>
<sequence length="112" mass="12102">LLRLQQKISDFCFARQTEKEDLMKQLQQNIVSGGNSNSSGGSSAPPRPPPPKVTPNAVNPFDAESPIPAPRSVSTLQATREATTGAAPQNLSYQQPPQQQLQQQQFAPFGNC</sequence>
<organism evidence="2">
    <name type="scientific">Gongylonema pulchrum</name>
    <dbReference type="NCBI Taxonomy" id="637853"/>
    <lineage>
        <taxon>Eukaryota</taxon>
        <taxon>Metazoa</taxon>
        <taxon>Ecdysozoa</taxon>
        <taxon>Nematoda</taxon>
        <taxon>Chromadorea</taxon>
        <taxon>Rhabditida</taxon>
        <taxon>Spirurina</taxon>
        <taxon>Spiruromorpha</taxon>
        <taxon>Spiruroidea</taxon>
        <taxon>Gongylonematidae</taxon>
        <taxon>Gongylonema</taxon>
    </lineage>
</organism>
<feature type="region of interest" description="Disordered" evidence="1">
    <location>
        <begin position="28"/>
        <end position="112"/>
    </location>
</feature>
<feature type="compositionally biased region" description="Low complexity" evidence="1">
    <location>
        <begin position="94"/>
        <end position="105"/>
    </location>
</feature>
<proteinExistence type="predicted"/>
<accession>A0A183ESF8</accession>
<reference evidence="2" key="1">
    <citation type="submission" date="2016-06" db="UniProtKB">
        <authorList>
            <consortium name="WormBaseParasite"/>
        </authorList>
    </citation>
    <scope>IDENTIFICATION</scope>
</reference>
<feature type="compositionally biased region" description="Low complexity" evidence="1">
    <location>
        <begin position="31"/>
        <end position="44"/>
    </location>
</feature>
<dbReference type="WBParaSite" id="GPUH_0002392901-mRNA-1">
    <property type="protein sequence ID" value="GPUH_0002392901-mRNA-1"/>
    <property type="gene ID" value="GPUH_0002392901"/>
</dbReference>